<feature type="signal peptide" evidence="1">
    <location>
        <begin position="1"/>
        <end position="27"/>
    </location>
</feature>
<dbReference type="Proteomes" id="UP000800094">
    <property type="component" value="Unassembled WGS sequence"/>
</dbReference>
<keyword evidence="1" id="KW-0732">Signal</keyword>
<evidence type="ECO:0000313" key="2">
    <source>
        <dbReference type="EMBL" id="KAF2247072.1"/>
    </source>
</evidence>
<gene>
    <name evidence="2" type="ORF">BU26DRAFT_520343</name>
</gene>
<dbReference type="RefSeq" id="XP_033682076.1">
    <property type="nucleotide sequence ID" value="XM_033829271.1"/>
</dbReference>
<evidence type="ECO:0000313" key="3">
    <source>
        <dbReference type="Proteomes" id="UP000800094"/>
    </source>
</evidence>
<proteinExistence type="predicted"/>
<dbReference type="GeneID" id="54582601"/>
<sequence>MAAAASPLASAYLLFISILFYLPSGLAQSPTEPSSAAPSAFSQPILHPNRTDDVVPGTIFTIRWTPVPDFQNVTLQLWDKTPWGISHDLLTPCFPWGRNPFCGTIAFHAPNTGSFDWQIPNPASGEAGSGFPRGEKVFWIKIYVEDYMHPEIGNRDPVVSYGQNFEFAPADGQQEPAVAQSDSYIGGMPTPTGDGAPGTVVTVTVYESPNPYASPTSPLPPASATSGMATAAPLTPGAASRVKGSIASALLLLLGFL</sequence>
<organism evidence="2 3">
    <name type="scientific">Trematosphaeria pertusa</name>
    <dbReference type="NCBI Taxonomy" id="390896"/>
    <lineage>
        <taxon>Eukaryota</taxon>
        <taxon>Fungi</taxon>
        <taxon>Dikarya</taxon>
        <taxon>Ascomycota</taxon>
        <taxon>Pezizomycotina</taxon>
        <taxon>Dothideomycetes</taxon>
        <taxon>Pleosporomycetidae</taxon>
        <taxon>Pleosporales</taxon>
        <taxon>Massarineae</taxon>
        <taxon>Trematosphaeriaceae</taxon>
        <taxon>Trematosphaeria</taxon>
    </lineage>
</organism>
<protein>
    <submittedName>
        <fullName evidence="2">Uncharacterized protein</fullName>
    </submittedName>
</protein>
<feature type="chain" id="PRO_5025438015" evidence="1">
    <location>
        <begin position="28"/>
        <end position="257"/>
    </location>
</feature>
<accession>A0A6A6IAX4</accession>
<evidence type="ECO:0000256" key="1">
    <source>
        <dbReference type="SAM" id="SignalP"/>
    </source>
</evidence>
<name>A0A6A6IAX4_9PLEO</name>
<dbReference type="EMBL" id="ML987197">
    <property type="protein sequence ID" value="KAF2247072.1"/>
    <property type="molecule type" value="Genomic_DNA"/>
</dbReference>
<keyword evidence="3" id="KW-1185">Reference proteome</keyword>
<reference evidence="2" key="1">
    <citation type="journal article" date="2020" name="Stud. Mycol.">
        <title>101 Dothideomycetes genomes: a test case for predicting lifestyles and emergence of pathogens.</title>
        <authorList>
            <person name="Haridas S."/>
            <person name="Albert R."/>
            <person name="Binder M."/>
            <person name="Bloem J."/>
            <person name="Labutti K."/>
            <person name="Salamov A."/>
            <person name="Andreopoulos B."/>
            <person name="Baker S."/>
            <person name="Barry K."/>
            <person name="Bills G."/>
            <person name="Bluhm B."/>
            <person name="Cannon C."/>
            <person name="Castanera R."/>
            <person name="Culley D."/>
            <person name="Daum C."/>
            <person name="Ezra D."/>
            <person name="Gonzalez J."/>
            <person name="Henrissat B."/>
            <person name="Kuo A."/>
            <person name="Liang C."/>
            <person name="Lipzen A."/>
            <person name="Lutzoni F."/>
            <person name="Magnuson J."/>
            <person name="Mondo S."/>
            <person name="Nolan M."/>
            <person name="Ohm R."/>
            <person name="Pangilinan J."/>
            <person name="Park H.-J."/>
            <person name="Ramirez L."/>
            <person name="Alfaro M."/>
            <person name="Sun H."/>
            <person name="Tritt A."/>
            <person name="Yoshinaga Y."/>
            <person name="Zwiers L.-H."/>
            <person name="Turgeon B."/>
            <person name="Goodwin S."/>
            <person name="Spatafora J."/>
            <person name="Crous P."/>
            <person name="Grigoriev I."/>
        </authorList>
    </citation>
    <scope>NUCLEOTIDE SEQUENCE</scope>
    <source>
        <strain evidence="2">CBS 122368</strain>
    </source>
</reference>
<dbReference type="AlphaFoldDB" id="A0A6A6IAX4"/>
<dbReference type="OrthoDB" id="3783962at2759"/>